<feature type="region of interest" description="Disordered" evidence="1">
    <location>
        <begin position="824"/>
        <end position="849"/>
    </location>
</feature>
<name>A0A2K3DUP8_CHLRE</name>
<evidence type="ECO:0000313" key="4">
    <source>
        <dbReference type="Proteomes" id="UP000006906"/>
    </source>
</evidence>
<dbReference type="OrthoDB" id="553187at2759"/>
<feature type="compositionally biased region" description="Low complexity" evidence="1">
    <location>
        <begin position="202"/>
        <end position="221"/>
    </location>
</feature>
<feature type="region of interest" description="Disordered" evidence="1">
    <location>
        <begin position="732"/>
        <end position="751"/>
    </location>
</feature>
<evidence type="ECO:0000313" key="3">
    <source>
        <dbReference type="EMBL" id="PNW84261.1"/>
    </source>
</evidence>
<feature type="compositionally biased region" description="Low complexity" evidence="1">
    <location>
        <begin position="182"/>
        <end position="193"/>
    </location>
</feature>
<feature type="compositionally biased region" description="Gly residues" evidence="1">
    <location>
        <begin position="737"/>
        <end position="747"/>
    </location>
</feature>
<reference evidence="3 4" key="1">
    <citation type="journal article" date="2007" name="Science">
        <title>The Chlamydomonas genome reveals the evolution of key animal and plant functions.</title>
        <authorList>
            <person name="Merchant S.S."/>
            <person name="Prochnik S.E."/>
            <person name="Vallon O."/>
            <person name="Harris E.H."/>
            <person name="Karpowicz S.J."/>
            <person name="Witman G.B."/>
            <person name="Terry A."/>
            <person name="Salamov A."/>
            <person name="Fritz-Laylin L.K."/>
            <person name="Marechal-Drouard L."/>
            <person name="Marshall W.F."/>
            <person name="Qu L.H."/>
            <person name="Nelson D.R."/>
            <person name="Sanderfoot A.A."/>
            <person name="Spalding M.H."/>
            <person name="Kapitonov V.V."/>
            <person name="Ren Q."/>
            <person name="Ferris P."/>
            <person name="Lindquist E."/>
            <person name="Shapiro H."/>
            <person name="Lucas S.M."/>
            <person name="Grimwood J."/>
            <person name="Schmutz J."/>
            <person name="Cardol P."/>
            <person name="Cerutti H."/>
            <person name="Chanfreau G."/>
            <person name="Chen C.L."/>
            <person name="Cognat V."/>
            <person name="Croft M.T."/>
            <person name="Dent R."/>
            <person name="Dutcher S."/>
            <person name="Fernandez E."/>
            <person name="Fukuzawa H."/>
            <person name="Gonzalez-Ballester D."/>
            <person name="Gonzalez-Halphen D."/>
            <person name="Hallmann A."/>
            <person name="Hanikenne M."/>
            <person name="Hippler M."/>
            <person name="Inwood W."/>
            <person name="Jabbari K."/>
            <person name="Kalanon M."/>
            <person name="Kuras R."/>
            <person name="Lefebvre P.A."/>
            <person name="Lemaire S.D."/>
            <person name="Lobanov A.V."/>
            <person name="Lohr M."/>
            <person name="Manuell A."/>
            <person name="Meier I."/>
            <person name="Mets L."/>
            <person name="Mittag M."/>
            <person name="Mittelmeier T."/>
            <person name="Moroney J.V."/>
            <person name="Moseley J."/>
            <person name="Napoli C."/>
            <person name="Nedelcu A.M."/>
            <person name="Niyogi K."/>
            <person name="Novoselov S.V."/>
            <person name="Paulsen I.T."/>
            <person name="Pazour G."/>
            <person name="Purton S."/>
            <person name="Ral J.P."/>
            <person name="Riano-Pachon D.M."/>
            <person name="Riekhof W."/>
            <person name="Rymarquis L."/>
            <person name="Schroda M."/>
            <person name="Stern D."/>
            <person name="Umen J."/>
            <person name="Willows R."/>
            <person name="Wilson N."/>
            <person name="Zimmer S.L."/>
            <person name="Allmer J."/>
            <person name="Balk J."/>
            <person name="Bisova K."/>
            <person name="Chen C.J."/>
            <person name="Elias M."/>
            <person name="Gendler K."/>
            <person name="Hauser C."/>
            <person name="Lamb M.R."/>
            <person name="Ledford H."/>
            <person name="Long J.C."/>
            <person name="Minagawa J."/>
            <person name="Page M.D."/>
            <person name="Pan J."/>
            <person name="Pootakham W."/>
            <person name="Roje S."/>
            <person name="Rose A."/>
            <person name="Stahlberg E."/>
            <person name="Terauchi A.M."/>
            <person name="Yang P."/>
            <person name="Ball S."/>
            <person name="Bowler C."/>
            <person name="Dieckmann C.L."/>
            <person name="Gladyshev V.N."/>
            <person name="Green P."/>
            <person name="Jorgensen R."/>
            <person name="Mayfield S."/>
            <person name="Mueller-Roeber B."/>
            <person name="Rajamani S."/>
            <person name="Sayre R.T."/>
            <person name="Brokstein P."/>
            <person name="Dubchak I."/>
            <person name="Goodstein D."/>
            <person name="Hornick L."/>
            <person name="Huang Y.W."/>
            <person name="Jhaveri J."/>
            <person name="Luo Y."/>
            <person name="Martinez D."/>
            <person name="Ngau W.C."/>
            <person name="Otillar B."/>
            <person name="Poliakov A."/>
            <person name="Porter A."/>
            <person name="Szajkowski L."/>
            <person name="Werner G."/>
            <person name="Zhou K."/>
            <person name="Grigoriev I.V."/>
            <person name="Rokhsar D.S."/>
            <person name="Grossman A.R."/>
        </authorList>
    </citation>
    <scope>NUCLEOTIDE SEQUENCE [LARGE SCALE GENOMIC DNA]</scope>
    <source>
        <strain evidence="4">CC-503</strain>
    </source>
</reference>
<dbReference type="GeneID" id="5717814"/>
<keyword evidence="4" id="KW-1185">Reference proteome</keyword>
<dbReference type="AlphaFoldDB" id="A0A2K3DUP8"/>
<dbReference type="ExpressionAtlas" id="A0A2K3DUP8">
    <property type="expression patterns" value="baseline"/>
</dbReference>
<dbReference type="KEGG" id="cre:CHLRE_04g227200v5"/>
<dbReference type="Gramene" id="PNW84261">
    <property type="protein sequence ID" value="PNW84261"/>
    <property type="gene ID" value="CHLRE_04g227200v5"/>
</dbReference>
<accession>A0A2K3DUP8</accession>
<feature type="region of interest" description="Disordered" evidence="1">
    <location>
        <begin position="182"/>
        <end position="253"/>
    </location>
</feature>
<protein>
    <submittedName>
        <fullName evidence="3">Uncharacterized protein</fullName>
    </submittedName>
</protein>
<proteinExistence type="predicted"/>
<dbReference type="EMBL" id="CM008965">
    <property type="protein sequence ID" value="PNW84261.1"/>
    <property type="molecule type" value="Genomic_DNA"/>
</dbReference>
<evidence type="ECO:0000256" key="2">
    <source>
        <dbReference type="SAM" id="Phobius"/>
    </source>
</evidence>
<feature type="compositionally biased region" description="Low complexity" evidence="1">
    <location>
        <begin position="237"/>
        <end position="253"/>
    </location>
</feature>
<organism evidence="3 4">
    <name type="scientific">Chlamydomonas reinhardtii</name>
    <name type="common">Chlamydomonas smithii</name>
    <dbReference type="NCBI Taxonomy" id="3055"/>
    <lineage>
        <taxon>Eukaryota</taxon>
        <taxon>Viridiplantae</taxon>
        <taxon>Chlorophyta</taxon>
        <taxon>core chlorophytes</taxon>
        <taxon>Chlorophyceae</taxon>
        <taxon>CS clade</taxon>
        <taxon>Chlamydomonadales</taxon>
        <taxon>Chlamydomonadaceae</taxon>
        <taxon>Chlamydomonas</taxon>
    </lineage>
</organism>
<gene>
    <name evidence="3" type="ORF">CHLRE_04g227200v5</name>
</gene>
<keyword evidence="2" id="KW-1133">Transmembrane helix</keyword>
<dbReference type="PaxDb" id="3055-EDP04180"/>
<keyword evidence="2" id="KW-0472">Membrane</keyword>
<dbReference type="InParanoid" id="A0A2K3DUP8"/>
<dbReference type="RefSeq" id="XP_001692229.2">
    <property type="nucleotide sequence ID" value="XM_001692177.2"/>
</dbReference>
<feature type="transmembrane region" description="Helical" evidence="2">
    <location>
        <begin position="941"/>
        <end position="965"/>
    </location>
</feature>
<sequence>MLGSRHQLSPAVDEVVLQRHWPGALFCFLSLRHTSAAMEVATLVFSLVANCILCGWYSNPATQLNPLRGISKVWPMIQSVLIGITTIMLHEKSRRQRQPRPLPHARERQPQETCGAAAEPAARDPCEASGHGSKDAGALLVPAGLRRRAAAGAGLGVGGPGTAGLHATVCDGAQAEEPSPLAVGAAAATAVPAAPRPDPETGSAPQPQSQQPLQPLLGGSADPNCTDKLRQPPPQQLPQQQQQQQAAAVPAAAGVPPPAALAALLPGRPPPYRRFVRHTTHFVKVDGVEPEDLPPEWRERLVEAAAREGRVVTGVYMRRGCVELVVEFVQLQLPGAQAWAGGARGGPGGLEWWAAGPAGCSSGQGSEFAAAVQGVLAPVILDLLQSQQLLRLPHSLLPQPDSEPRARARDQREEAVVAAGAAAHGLGSAAAAPAAQAPFLAASTSFHGSVAGAACWVTPGGQTAAATPLGTALPPRFLSLHPRVALLPPPPQQPLAAREQQAPAARLLLLTLDLWFPPSSAGAGADGGVVSGAGEEVLLRHRDRYLPVTVRRLPLRCGPGARRAVMRAMAVAGVTASPSEGCVERYEVDVRLGGGESADAVLEPGLLQVDVRWGGLPYMSLPVLLLPSAAAAGGGAAVAAVAAGPAAADLAAVGEELQRFCRWFGRRGEAAVTYRAATMAAAHGSGGGGGSVFVPGGVEIEHQDADVDEDGAGGLLHDVGFVLYGDDRIGPRDSGSSSGGSSGGGDSASGTAAGGISRAHLLAQRLAGRVVLAREVLQYADANAMPHLAGLVAGQLVTLQEKLAAAGGGGGSLSSSGLGSQAAVGSAGASSDGASSEPPPTPSLLRSPPVAPGAAAAVPSLAWRTLLLFVGSSQQENVEAAAVCEAWKAWNLRNAPLIEVLELLAGLSVLARYYFPVAIGAQAPETFAGTVTFIGLVRSGAALIVFTAPLLLVAWVVLPLVLAVFGVPREGRERAAAQLQQLRQWVRAGPAIWPDMRLW</sequence>
<feature type="region of interest" description="Disordered" evidence="1">
    <location>
        <begin position="92"/>
        <end position="133"/>
    </location>
</feature>
<dbReference type="Proteomes" id="UP000006906">
    <property type="component" value="Chromosome 4"/>
</dbReference>
<evidence type="ECO:0000256" key="1">
    <source>
        <dbReference type="SAM" id="MobiDB-lite"/>
    </source>
</evidence>
<feature type="compositionally biased region" description="Low complexity" evidence="1">
    <location>
        <begin position="824"/>
        <end position="836"/>
    </location>
</feature>
<keyword evidence="2" id="KW-0812">Transmembrane</keyword>